<evidence type="ECO:0000313" key="2">
    <source>
        <dbReference type="EMBL" id="MPM80699.1"/>
    </source>
</evidence>
<sequence length="38" mass="3916">MKALPDQCGKTLPRSIVQANNDIGGGCDDNEEIPSGAT</sequence>
<comment type="caution">
    <text evidence="2">The sequence shown here is derived from an EMBL/GenBank/DDBJ whole genome shotgun (WGS) entry which is preliminary data.</text>
</comment>
<gene>
    <name evidence="2" type="ORF">SDC9_127749</name>
</gene>
<name>A0A645CUY8_9ZZZZ</name>
<proteinExistence type="predicted"/>
<dbReference type="AlphaFoldDB" id="A0A645CUY8"/>
<accession>A0A645CUY8</accession>
<reference evidence="2" key="1">
    <citation type="submission" date="2019-08" db="EMBL/GenBank/DDBJ databases">
        <authorList>
            <person name="Kucharzyk K."/>
            <person name="Murdoch R.W."/>
            <person name="Higgins S."/>
            <person name="Loffler F."/>
        </authorList>
    </citation>
    <scope>NUCLEOTIDE SEQUENCE</scope>
</reference>
<evidence type="ECO:0000256" key="1">
    <source>
        <dbReference type="SAM" id="MobiDB-lite"/>
    </source>
</evidence>
<feature type="region of interest" description="Disordered" evidence="1">
    <location>
        <begin position="19"/>
        <end position="38"/>
    </location>
</feature>
<dbReference type="EMBL" id="VSSQ01030245">
    <property type="protein sequence ID" value="MPM80699.1"/>
    <property type="molecule type" value="Genomic_DNA"/>
</dbReference>
<organism evidence="2">
    <name type="scientific">bioreactor metagenome</name>
    <dbReference type="NCBI Taxonomy" id="1076179"/>
    <lineage>
        <taxon>unclassified sequences</taxon>
        <taxon>metagenomes</taxon>
        <taxon>ecological metagenomes</taxon>
    </lineage>
</organism>
<protein>
    <submittedName>
        <fullName evidence="2">Uncharacterized protein</fullName>
    </submittedName>
</protein>